<sequence length="111" mass="12625">MGAIVMKVMSRYSKAVMGFTMRSLPVPPGAKLWSYCSSLENGTIWRKTIGYKVEEQHQLSTKIYLGDMNVKKRRLKMHIGFITISTNVTSQNGLKREKTISYHEIRGIGVD</sequence>
<organism evidence="1 2">
    <name type="scientific">Araneus ventricosus</name>
    <name type="common">Orbweaver spider</name>
    <name type="synonym">Epeira ventricosa</name>
    <dbReference type="NCBI Taxonomy" id="182803"/>
    <lineage>
        <taxon>Eukaryota</taxon>
        <taxon>Metazoa</taxon>
        <taxon>Ecdysozoa</taxon>
        <taxon>Arthropoda</taxon>
        <taxon>Chelicerata</taxon>
        <taxon>Arachnida</taxon>
        <taxon>Araneae</taxon>
        <taxon>Araneomorphae</taxon>
        <taxon>Entelegynae</taxon>
        <taxon>Araneoidea</taxon>
        <taxon>Araneidae</taxon>
        <taxon>Araneus</taxon>
    </lineage>
</organism>
<gene>
    <name evidence="1" type="ORF">AVEN_237298_1</name>
</gene>
<reference evidence="1 2" key="1">
    <citation type="journal article" date="2019" name="Sci. Rep.">
        <title>Orb-weaving spider Araneus ventricosus genome elucidates the spidroin gene catalogue.</title>
        <authorList>
            <person name="Kono N."/>
            <person name="Nakamura H."/>
            <person name="Ohtoshi R."/>
            <person name="Moran D.A.P."/>
            <person name="Shinohara A."/>
            <person name="Yoshida Y."/>
            <person name="Fujiwara M."/>
            <person name="Mori M."/>
            <person name="Tomita M."/>
            <person name="Arakawa K."/>
        </authorList>
    </citation>
    <scope>NUCLEOTIDE SEQUENCE [LARGE SCALE GENOMIC DNA]</scope>
</reference>
<evidence type="ECO:0000313" key="1">
    <source>
        <dbReference type="EMBL" id="GBM17317.1"/>
    </source>
</evidence>
<comment type="caution">
    <text evidence="1">The sequence shown here is derived from an EMBL/GenBank/DDBJ whole genome shotgun (WGS) entry which is preliminary data.</text>
</comment>
<dbReference type="Proteomes" id="UP000499080">
    <property type="component" value="Unassembled WGS sequence"/>
</dbReference>
<proteinExistence type="predicted"/>
<accession>A0A4Y2DM82</accession>
<keyword evidence="2" id="KW-1185">Reference proteome</keyword>
<dbReference type="AlphaFoldDB" id="A0A4Y2DM82"/>
<dbReference type="EMBL" id="BGPR01000386">
    <property type="protein sequence ID" value="GBM17317.1"/>
    <property type="molecule type" value="Genomic_DNA"/>
</dbReference>
<name>A0A4Y2DM82_ARAVE</name>
<evidence type="ECO:0000313" key="2">
    <source>
        <dbReference type="Proteomes" id="UP000499080"/>
    </source>
</evidence>
<protein>
    <submittedName>
        <fullName evidence="1">Uncharacterized protein</fullName>
    </submittedName>
</protein>